<dbReference type="Pfam" id="PF20329">
    <property type="entry name" value="DUF6624"/>
    <property type="match status" value="1"/>
</dbReference>
<dbReference type="InterPro" id="IPR046732">
    <property type="entry name" value="DUF6624"/>
</dbReference>
<proteinExistence type="predicted"/>
<keyword evidence="2" id="KW-1185">Reference proteome</keyword>
<organism evidence="1 2">
    <name type="scientific">Flammeovirga aprica JL-4</name>
    <dbReference type="NCBI Taxonomy" id="694437"/>
    <lineage>
        <taxon>Bacteria</taxon>
        <taxon>Pseudomonadati</taxon>
        <taxon>Bacteroidota</taxon>
        <taxon>Cytophagia</taxon>
        <taxon>Cytophagales</taxon>
        <taxon>Flammeovirgaceae</taxon>
        <taxon>Flammeovirga</taxon>
    </lineage>
</organism>
<dbReference type="Proteomes" id="UP000576082">
    <property type="component" value="Unassembled WGS sequence"/>
</dbReference>
<reference evidence="1 2" key="1">
    <citation type="submission" date="2020-04" db="EMBL/GenBank/DDBJ databases">
        <title>Flammeovirga sp. SR4, a novel species isolated from seawater.</title>
        <authorList>
            <person name="Wang X."/>
        </authorList>
    </citation>
    <scope>NUCLEOTIDE SEQUENCE [LARGE SCALE GENOMIC DNA]</scope>
    <source>
        <strain evidence="1 2">ATCC 23126</strain>
    </source>
</reference>
<name>A0A7X9RZK9_9BACT</name>
<dbReference type="RefSeq" id="WP_169659799.1">
    <property type="nucleotide sequence ID" value="NZ_JABANE010000105.1"/>
</dbReference>
<evidence type="ECO:0000313" key="2">
    <source>
        <dbReference type="Proteomes" id="UP000576082"/>
    </source>
</evidence>
<evidence type="ECO:0000313" key="1">
    <source>
        <dbReference type="EMBL" id="NME71585.1"/>
    </source>
</evidence>
<protein>
    <submittedName>
        <fullName evidence="1">Uncharacterized protein</fullName>
    </submittedName>
</protein>
<comment type="caution">
    <text evidence="1">The sequence shown here is derived from an EMBL/GenBank/DDBJ whole genome shotgun (WGS) entry which is preliminary data.</text>
</comment>
<sequence length="221" mass="25548">MKKIILLLFPLFINCTNTSTTEKQLTYEEITILLDSIHEVDQFSRKKIQKVFNEYGRESDEFINELKSLQTSDSLNTLVVCNILDQYGWLETSKIGSTANRTLFLVLQHADKDTRGKYLETIRQATLEGKASKSSLALYEDRLNLENGKPQVYGSQVSMDNENGENYVFPIQNPETVNESRIAVGLDSIETYLSYFNIQWNLEEYYKALPKRMAELEKDKM</sequence>
<gene>
    <name evidence="1" type="ORF">HHU12_26695</name>
</gene>
<accession>A0A7X9RZK9</accession>
<dbReference type="EMBL" id="JABANE010000105">
    <property type="protein sequence ID" value="NME71585.1"/>
    <property type="molecule type" value="Genomic_DNA"/>
</dbReference>
<dbReference type="AlphaFoldDB" id="A0A7X9RZK9"/>